<dbReference type="InterPro" id="IPR008914">
    <property type="entry name" value="PEBP"/>
</dbReference>
<dbReference type="SUPFAM" id="SSF49777">
    <property type="entry name" value="PEBP-like"/>
    <property type="match status" value="1"/>
</dbReference>
<reference evidence="2" key="1">
    <citation type="submission" date="2016-09" db="EMBL/GenBank/DDBJ databases">
        <authorList>
            <person name="Jeantristanb JTB J.-T."/>
            <person name="Ricardo R."/>
        </authorList>
    </citation>
    <scope>NUCLEOTIDE SEQUENCE [LARGE SCALE GENOMIC DNA]</scope>
</reference>
<accession>A0A238FBV3</accession>
<proteinExistence type="predicted"/>
<dbReference type="OrthoDB" id="2506647at2759"/>
<dbReference type="Gene3D" id="3.90.280.10">
    <property type="entry name" value="PEBP-like"/>
    <property type="match status" value="1"/>
</dbReference>
<dbReference type="STRING" id="269621.A0A238FBV3"/>
<dbReference type="Proteomes" id="UP000198372">
    <property type="component" value="Unassembled WGS sequence"/>
</dbReference>
<protein>
    <submittedName>
        <fullName evidence="1">BQ2448_2591 protein</fullName>
    </submittedName>
</protein>
<dbReference type="PANTHER" id="PTHR11362:SF85">
    <property type="entry name" value="INHIBITOR (TFS1), PUTATIVE (AFU_ORTHOLOGUE AFUA_4G08120)-RELATED"/>
    <property type="match status" value="1"/>
</dbReference>
<dbReference type="GO" id="GO:0005543">
    <property type="term" value="F:phospholipid binding"/>
    <property type="evidence" value="ECO:0007669"/>
    <property type="project" value="TreeGrafter"/>
</dbReference>
<dbReference type="InterPro" id="IPR035810">
    <property type="entry name" value="PEBP_euk"/>
</dbReference>
<dbReference type="GO" id="GO:0030414">
    <property type="term" value="F:peptidase inhibitor activity"/>
    <property type="evidence" value="ECO:0007669"/>
    <property type="project" value="TreeGrafter"/>
</dbReference>
<keyword evidence="2" id="KW-1185">Reference proteome</keyword>
<sequence>MHSRDSTTLEKAEILGTPYVPSSFRPQVLLQVNFPSTGASVQLGNELTPAETKETPVFSFVTEDTESSYAILSFDPDAPSREDQKFGPWRHLIQGGLKVKPESTEVTVTEESLSPWVAPSPGQGTGLHRYCFALYKQTQALLPMVEQAHIQGNERPERRTFKVADFAQQNGLELIGFNFFLVSDGARTGDKKAFANDSSICSVMMAFSFLPHSFSARTVEEWSRRAVV</sequence>
<dbReference type="GO" id="GO:0046578">
    <property type="term" value="P:regulation of Ras protein signal transduction"/>
    <property type="evidence" value="ECO:0007669"/>
    <property type="project" value="TreeGrafter"/>
</dbReference>
<dbReference type="InterPro" id="IPR036610">
    <property type="entry name" value="PEBP-like_sf"/>
</dbReference>
<dbReference type="CDD" id="cd00866">
    <property type="entry name" value="PEBP_euk"/>
    <property type="match status" value="1"/>
</dbReference>
<evidence type="ECO:0000313" key="2">
    <source>
        <dbReference type="Proteomes" id="UP000198372"/>
    </source>
</evidence>
<dbReference type="Pfam" id="PF01161">
    <property type="entry name" value="PBP"/>
    <property type="match status" value="1"/>
</dbReference>
<dbReference type="GO" id="GO:0030162">
    <property type="term" value="P:regulation of proteolysis"/>
    <property type="evidence" value="ECO:0007669"/>
    <property type="project" value="TreeGrafter"/>
</dbReference>
<gene>
    <name evidence="1" type="ORF">BQ2448_2591</name>
</gene>
<dbReference type="PANTHER" id="PTHR11362">
    <property type="entry name" value="PHOSPHATIDYLETHANOLAMINE-BINDING PROTEIN"/>
    <property type="match status" value="1"/>
</dbReference>
<dbReference type="AlphaFoldDB" id="A0A238FBV3"/>
<evidence type="ECO:0000313" key="1">
    <source>
        <dbReference type="EMBL" id="SCV69571.1"/>
    </source>
</evidence>
<name>A0A238FBV3_9BASI</name>
<dbReference type="EMBL" id="FMSP01000004">
    <property type="protein sequence ID" value="SCV69571.1"/>
    <property type="molecule type" value="Genomic_DNA"/>
</dbReference>
<organism evidence="1 2">
    <name type="scientific">Microbotryum intermedium</name>
    <dbReference type="NCBI Taxonomy" id="269621"/>
    <lineage>
        <taxon>Eukaryota</taxon>
        <taxon>Fungi</taxon>
        <taxon>Dikarya</taxon>
        <taxon>Basidiomycota</taxon>
        <taxon>Pucciniomycotina</taxon>
        <taxon>Microbotryomycetes</taxon>
        <taxon>Microbotryales</taxon>
        <taxon>Microbotryaceae</taxon>
        <taxon>Microbotryum</taxon>
    </lineage>
</organism>